<dbReference type="PRINTS" id="PR00080">
    <property type="entry name" value="SDRFAMILY"/>
</dbReference>
<dbReference type="EMBL" id="BSET01000001">
    <property type="protein sequence ID" value="GLK01861.1"/>
    <property type="molecule type" value="Genomic_DNA"/>
</dbReference>
<feature type="domain" description="Ketoreductase" evidence="4">
    <location>
        <begin position="8"/>
        <end position="187"/>
    </location>
</feature>
<dbReference type="RefSeq" id="WP_204939468.1">
    <property type="nucleotide sequence ID" value="NZ_BAAAUM010000001.1"/>
</dbReference>
<organism evidence="5 6">
    <name type="scientific">Microbacterium keratanolyticum</name>
    <dbReference type="NCBI Taxonomy" id="67574"/>
    <lineage>
        <taxon>Bacteria</taxon>
        <taxon>Bacillati</taxon>
        <taxon>Actinomycetota</taxon>
        <taxon>Actinomycetes</taxon>
        <taxon>Micrococcales</taxon>
        <taxon>Microbacteriaceae</taxon>
        <taxon>Microbacterium</taxon>
    </lineage>
</organism>
<dbReference type="Pfam" id="PF00106">
    <property type="entry name" value="adh_short"/>
    <property type="match status" value="1"/>
</dbReference>
<reference evidence="5" key="1">
    <citation type="journal article" date="2014" name="Int. J. Syst. Evol. Microbiol.">
        <title>Complete genome sequence of Corynebacterium casei LMG S-19264T (=DSM 44701T), isolated from a smear-ripened cheese.</title>
        <authorList>
            <consortium name="US DOE Joint Genome Institute (JGI-PGF)"/>
            <person name="Walter F."/>
            <person name="Albersmeier A."/>
            <person name="Kalinowski J."/>
            <person name="Ruckert C."/>
        </authorList>
    </citation>
    <scope>NUCLEOTIDE SEQUENCE</scope>
    <source>
        <strain evidence="5">VKM Ac-1958</strain>
    </source>
</reference>
<comment type="caution">
    <text evidence="5">The sequence shown here is derived from an EMBL/GenBank/DDBJ whole genome shotgun (WGS) entry which is preliminary data.</text>
</comment>
<comment type="similarity">
    <text evidence="1 3">Belongs to the short-chain dehydrogenases/reductases (SDR) family.</text>
</comment>
<accession>A0A9W6HTN1</accession>
<dbReference type="FunFam" id="3.40.50.720:FF:000084">
    <property type="entry name" value="Short-chain dehydrogenase reductase"/>
    <property type="match status" value="1"/>
</dbReference>
<evidence type="ECO:0000313" key="6">
    <source>
        <dbReference type="Proteomes" id="UP001142325"/>
    </source>
</evidence>
<dbReference type="PANTHER" id="PTHR42760:SF135">
    <property type="entry name" value="BLL7886 PROTEIN"/>
    <property type="match status" value="1"/>
</dbReference>
<dbReference type="Gene3D" id="3.40.50.720">
    <property type="entry name" value="NAD(P)-binding Rossmann-like Domain"/>
    <property type="match status" value="1"/>
</dbReference>
<dbReference type="SMART" id="SM00822">
    <property type="entry name" value="PKS_KR"/>
    <property type="match status" value="1"/>
</dbReference>
<evidence type="ECO:0000313" key="5">
    <source>
        <dbReference type="EMBL" id="GLK01861.1"/>
    </source>
</evidence>
<keyword evidence="2" id="KW-0560">Oxidoreductase</keyword>
<evidence type="ECO:0000256" key="2">
    <source>
        <dbReference type="ARBA" id="ARBA00023002"/>
    </source>
</evidence>
<evidence type="ECO:0000259" key="4">
    <source>
        <dbReference type="SMART" id="SM00822"/>
    </source>
</evidence>
<name>A0A9W6HTN1_9MICO</name>
<evidence type="ECO:0000256" key="3">
    <source>
        <dbReference type="RuleBase" id="RU000363"/>
    </source>
</evidence>
<protein>
    <submittedName>
        <fullName evidence="5">Short-chain dehydrogenase</fullName>
    </submittedName>
</protein>
<dbReference type="CDD" id="cd05233">
    <property type="entry name" value="SDR_c"/>
    <property type="match status" value="1"/>
</dbReference>
<dbReference type="InterPro" id="IPR020904">
    <property type="entry name" value="Sc_DH/Rdtase_CS"/>
</dbReference>
<dbReference type="PRINTS" id="PR00081">
    <property type="entry name" value="GDHRDH"/>
</dbReference>
<dbReference type="SUPFAM" id="SSF51735">
    <property type="entry name" value="NAD(P)-binding Rossmann-fold domains"/>
    <property type="match status" value="1"/>
</dbReference>
<dbReference type="InterPro" id="IPR057326">
    <property type="entry name" value="KR_dom"/>
</dbReference>
<keyword evidence="6" id="KW-1185">Reference proteome</keyword>
<dbReference type="InterPro" id="IPR002347">
    <property type="entry name" value="SDR_fam"/>
</dbReference>
<dbReference type="GO" id="GO:0016616">
    <property type="term" value="F:oxidoreductase activity, acting on the CH-OH group of donors, NAD or NADP as acceptor"/>
    <property type="evidence" value="ECO:0007669"/>
    <property type="project" value="UniProtKB-ARBA"/>
</dbReference>
<evidence type="ECO:0000256" key="1">
    <source>
        <dbReference type="ARBA" id="ARBA00006484"/>
    </source>
</evidence>
<gene>
    <name evidence="5" type="ORF">GCM10017596_15760</name>
</gene>
<dbReference type="GO" id="GO:0030497">
    <property type="term" value="P:fatty acid elongation"/>
    <property type="evidence" value="ECO:0007669"/>
    <property type="project" value="TreeGrafter"/>
</dbReference>
<proteinExistence type="inferred from homology"/>
<dbReference type="InterPro" id="IPR036291">
    <property type="entry name" value="NAD(P)-bd_dom_sf"/>
</dbReference>
<dbReference type="PROSITE" id="PS00061">
    <property type="entry name" value="ADH_SHORT"/>
    <property type="match status" value="1"/>
</dbReference>
<dbReference type="AlphaFoldDB" id="A0A9W6HTN1"/>
<dbReference type="Proteomes" id="UP001142325">
    <property type="component" value="Unassembled WGS sequence"/>
</dbReference>
<sequence>MHIDIAGKVAVVTGVGKGIGHEIVTTLSREGVTTVSIDVNADDLATIGAELDATGAAHREFVCDIRDSAQIAEVIAAVEQQYGRIDILVNNAGVAGNGPIDGLDEKTWDFAHDVNLKGTFLMCRAVLPIMKRQRAGRIINAASFAAFVPIYGSAAYASSKIAVAHFTRALAGEVGPWNITANAYAPGMVPTSLNHFDELPQPEQSRLLDTLSLRKWGSKSDISSLICFLASDLAGYITGTLIDISGGKLATQVPRLAYEAAAAEGEYDFAADGR</sequence>
<reference evidence="5" key="2">
    <citation type="submission" date="2023-01" db="EMBL/GenBank/DDBJ databases">
        <authorList>
            <person name="Sun Q."/>
            <person name="Evtushenko L."/>
        </authorList>
    </citation>
    <scope>NUCLEOTIDE SEQUENCE</scope>
    <source>
        <strain evidence="5">VKM Ac-1958</strain>
    </source>
</reference>
<dbReference type="PANTHER" id="PTHR42760">
    <property type="entry name" value="SHORT-CHAIN DEHYDROGENASES/REDUCTASES FAMILY MEMBER"/>
    <property type="match status" value="1"/>
</dbReference>